<dbReference type="EMBL" id="JAEMNX010000011">
    <property type="protein sequence ID" value="MBJ7538196.1"/>
    <property type="molecule type" value="Genomic_DNA"/>
</dbReference>
<evidence type="ECO:0000256" key="2">
    <source>
        <dbReference type="SAM" id="MobiDB-lite"/>
    </source>
</evidence>
<feature type="coiled-coil region" evidence="1">
    <location>
        <begin position="177"/>
        <end position="221"/>
    </location>
</feature>
<feature type="coiled-coil region" evidence="1">
    <location>
        <begin position="255"/>
        <end position="351"/>
    </location>
</feature>
<sequence>MAKWLIWTLLEFSTFMLIASAFLLWLSNPLKKQLKQQAPRSQNTQSPPLSEEQIAGAEDYKHLVHYLDQQIEFAANSIMATGHLKPASPAHINRFKLWGTILKAERAILLNEVSDHPKPILNRFLSSLLFAVQPSRLKERKIEDLDKTLKDTSAEFFLMGERLVTKETLSQSQFMLNEDLRKNIRRAEKRLEQLQMKKKEQQKLQLEIIKLQSQIKLLVEQQGKQNGTLKPFDLQTPKIIANEKDRLQHPTLKQIATLNNLSKRQTMVIEQLKNELDRAHKNNRHAEVAEMKRVALSKMERMCEESQSLTLQLEEELKASSQTIASLNEDLAAKEARLIEIETQLANKNETATSTLQTLNASKKETLVSLRDGLDTALEQGKSENLLEQDKDVKMLERLLQESETCVTLLVQELEIAEGKNEQLKQEIEATKDSRHNSKTSSHQPLIEQREKNRKLVQAVTELKEKVLEQAANADLQKLKVTFNKKSLEYDRLQVSYTDLEIKYLETLKNS</sequence>
<evidence type="ECO:0000256" key="3">
    <source>
        <dbReference type="SAM" id="Phobius"/>
    </source>
</evidence>
<reference evidence="4" key="1">
    <citation type="submission" date="2020-12" db="EMBL/GenBank/DDBJ databases">
        <title>Marinomonas arctica sp. nov., a psychrotolerant bacterium isolated from the Arctic.</title>
        <authorList>
            <person name="Zhang Y."/>
        </authorList>
    </citation>
    <scope>NUCLEOTIDE SEQUENCE</scope>
    <source>
        <strain evidence="4">C1424</strain>
    </source>
</reference>
<keyword evidence="3" id="KW-1133">Transmembrane helix</keyword>
<gene>
    <name evidence="4" type="ORF">I8J31_10965</name>
</gene>
<keyword evidence="1" id="KW-0175">Coiled coil</keyword>
<keyword evidence="3" id="KW-0472">Membrane</keyword>
<dbReference type="AlphaFoldDB" id="A0A934N6M8"/>
<dbReference type="Proteomes" id="UP000628710">
    <property type="component" value="Unassembled WGS sequence"/>
</dbReference>
<feature type="transmembrane region" description="Helical" evidence="3">
    <location>
        <begin position="6"/>
        <end position="26"/>
    </location>
</feature>
<feature type="region of interest" description="Disordered" evidence="2">
    <location>
        <begin position="429"/>
        <end position="451"/>
    </location>
</feature>
<accession>A0A934N6M8</accession>
<comment type="caution">
    <text evidence="4">The sequence shown here is derived from an EMBL/GenBank/DDBJ whole genome shotgun (WGS) entry which is preliminary data.</text>
</comment>
<evidence type="ECO:0000256" key="1">
    <source>
        <dbReference type="SAM" id="Coils"/>
    </source>
</evidence>
<protein>
    <submittedName>
        <fullName evidence="4">Uncharacterized protein</fullName>
    </submittedName>
</protein>
<organism evidence="4 5">
    <name type="scientific">Marinomonas transparens</name>
    <dbReference type="NCBI Taxonomy" id="2795388"/>
    <lineage>
        <taxon>Bacteria</taxon>
        <taxon>Pseudomonadati</taxon>
        <taxon>Pseudomonadota</taxon>
        <taxon>Gammaproteobacteria</taxon>
        <taxon>Oceanospirillales</taxon>
        <taxon>Oceanospirillaceae</taxon>
        <taxon>Marinomonas</taxon>
    </lineage>
</organism>
<proteinExistence type="predicted"/>
<evidence type="ECO:0000313" key="4">
    <source>
        <dbReference type="EMBL" id="MBJ7538196.1"/>
    </source>
</evidence>
<dbReference type="RefSeq" id="WP_199468603.1">
    <property type="nucleotide sequence ID" value="NZ_JAEMNX010000011.1"/>
</dbReference>
<keyword evidence="5" id="KW-1185">Reference proteome</keyword>
<evidence type="ECO:0000313" key="5">
    <source>
        <dbReference type="Proteomes" id="UP000628710"/>
    </source>
</evidence>
<keyword evidence="3" id="KW-0812">Transmembrane</keyword>
<name>A0A934N6M8_9GAMM</name>